<keyword evidence="4" id="KW-1185">Reference proteome</keyword>
<evidence type="ECO:0007829" key="6">
    <source>
        <dbReference type="PDB" id="6QGL"/>
    </source>
</evidence>
<evidence type="ECO:0000259" key="2">
    <source>
        <dbReference type="Pfam" id="PF26255"/>
    </source>
</evidence>
<keyword evidence="1" id="KW-0472">Membrane</keyword>
<evidence type="ECO:0000256" key="1">
    <source>
        <dbReference type="SAM" id="Phobius"/>
    </source>
</evidence>
<proteinExistence type="evidence at protein level"/>
<dbReference type="PDB" id="6J7V">
    <property type="method" value="EM"/>
    <property type="resolution" value="16.00 A"/>
    <property type="chains" value="A=33-569"/>
</dbReference>
<dbReference type="InterPro" id="IPR006311">
    <property type="entry name" value="TAT_signal"/>
</dbReference>
<organism evidence="3 4">
    <name type="scientific">Halorubrum pleomorphic virus 6</name>
    <dbReference type="NCBI Taxonomy" id="1156721"/>
    <lineage>
        <taxon>Viruses</taxon>
        <taxon>Monodnaviria</taxon>
        <taxon>Trapavirae</taxon>
        <taxon>Saleviricota</taxon>
        <taxon>Huolimaviricetes</taxon>
        <taxon>Haloruvirales</taxon>
        <taxon>Pleolipoviridae</taxon>
        <taxon>Alphapleolipovirus</taxon>
        <taxon>Alphapleolipovirus samutsakhonense</taxon>
    </lineage>
</organism>
<dbReference type="PDB" id="6QGL">
    <property type="method" value="X-ray"/>
    <property type="resolution" value="2.69 A"/>
    <property type="chains" value="A/B=33-544"/>
</dbReference>
<evidence type="ECO:0000313" key="3">
    <source>
        <dbReference type="EMBL" id="AFD04016.1"/>
    </source>
</evidence>
<dbReference type="EMBL" id="JN882266">
    <property type="protein sequence ID" value="AFD04016.1"/>
    <property type="molecule type" value="Genomic_DNA"/>
</dbReference>
<dbReference type="Proteomes" id="UP000007569">
    <property type="component" value="Segment"/>
</dbReference>
<dbReference type="OrthoDB" id="7649at10239"/>
<evidence type="ECO:0000313" key="4">
    <source>
        <dbReference type="Proteomes" id="UP000007569"/>
    </source>
</evidence>
<dbReference type="InterPro" id="IPR058677">
    <property type="entry name" value="ORF4_N"/>
</dbReference>
<evidence type="ECO:0007829" key="5">
    <source>
        <dbReference type="PDB" id="6J7V"/>
    </source>
</evidence>
<dbReference type="EMDB" id="EMD-9779"/>
<reference evidence="3 4" key="1">
    <citation type="journal article" date="2012" name="Nucleic Acids Res.">
        <title>Related haloarchaeal pleomorphic viruses contain different genome types.</title>
        <authorList>
            <person name="Sencilo A."/>
            <person name="Paulin L."/>
            <person name="Kellner S."/>
            <person name="Helm M."/>
            <person name="Roine E."/>
        </authorList>
    </citation>
    <scope>NUCLEOTIDE SEQUENCE [LARGE SCALE GENOMIC DNA]</scope>
</reference>
<dbReference type="SMR" id="H9ABP6"/>
<feature type="transmembrane region" description="Helical" evidence="1">
    <location>
        <begin position="36"/>
        <end position="58"/>
    </location>
</feature>
<name>H9ABP6_9VIRU</name>
<protein>
    <submittedName>
        <fullName evidence="3">VP5</fullName>
    </submittedName>
</protein>
<gene>
    <name evidence="3" type="primary">5</name>
</gene>
<keyword evidence="5 6" id="KW-0002">3D-structure</keyword>
<keyword evidence="1" id="KW-0812">Transmembrane</keyword>
<dbReference type="Pfam" id="PF26255">
    <property type="entry name" value="Viral_env_HRPV"/>
    <property type="match status" value="1"/>
</dbReference>
<dbReference type="PDBsum" id="6QGL"/>
<dbReference type="RefSeq" id="YP_005454289.1">
    <property type="nucleotide sequence ID" value="NC_017089.1"/>
</dbReference>
<reference evidence="5 6" key="2">
    <citation type="journal article" date="2019" name="Nat. Commun.">
        <title>The structure of a prokaryotic viral envelope protein expands the landscape of membrane fusion proteins.</title>
        <authorList>
            <person name="El Omari K."/>
            <person name="Li S."/>
            <person name="Kotecha A."/>
            <person name="Walter T.S."/>
            <person name="Bignon E.A."/>
            <person name="Harlos K."/>
            <person name="Somerharju P."/>
            <person name="De Haas F."/>
            <person name="Clare D.K."/>
            <person name="Molin M."/>
            <person name="Hurtado F."/>
            <person name="Li M."/>
            <person name="Grimes J.M."/>
            <person name="Bamford D.H."/>
            <person name="Tischler N.D."/>
            <person name="Huiskonen J.T."/>
            <person name="Stuart D.I."/>
            <person name="Roine E."/>
        </authorList>
    </citation>
    <scope>X-RAY CRYSTALLOGRAPHY (2.69 ANGSTROMS) OF 33-544</scope>
</reference>
<dbReference type="KEGG" id="vg:11948276"/>
<feature type="domain" description="Envelope protein N-terminal" evidence="2">
    <location>
        <begin position="63"/>
        <end position="330"/>
    </location>
</feature>
<keyword evidence="1" id="KW-1133">Transmembrane helix</keyword>
<dbReference type="PROSITE" id="PS51318">
    <property type="entry name" value="TAT"/>
    <property type="match status" value="1"/>
</dbReference>
<dbReference type="PDBsum" id="6J7V"/>
<accession>H9ABP6</accession>
<dbReference type="GeneID" id="11948276"/>
<sequence>MGRRTFVKGLGAAGAASVGLAHDRGAARNAEAIAPLVGYAIGAAAISAVGGIGVGWTLREFEVVGSDDPAEGLTPDVLRNQLSDSVVKRKSNNQSTMVDNQNILDGVEHTAYTEAKIAAIEELNAGSSESAVLSAANSAIDSYETTVRTNFYKSWNETVRELEAMTQTVIAHADVGLSYITDFGDPRFGNLASGTSPNTLKDTTVSMPDGTNFTLLTFRHNTGWDSGNAAYSVVEYNPKEVVTSTNSNTYNTVDGTQYMKFSEWNAVETEMDTVFQNVRNGISTWVTNVYGDVQSGAIEISDLVTPRERATMMAQEEGMSQAIADLIALNVPVDAEREATITIQDTGATLPGTFALTDSSDGPLSAGQTYDPSTFSGDVYFTADMSLVEGPWDAINSGVDGGTITITSEPYEGTAIEVTTVESETVSVPAADWTDNGDGTWSYDASGDLETTITNVDSARFVSTATETTYDTLQLKGAFTVDKLVNKQSGEEVSSTSFTSSEPQTDSNYITQDEWDQLEQQNKELIEKYEQSQSGGGLDLGGLDMFGVPGEMVAVGAAAVIGFLMLGNN</sequence>